<keyword evidence="3" id="KW-0808">Transferase</keyword>
<dbReference type="SUPFAM" id="SSF56112">
    <property type="entry name" value="Protein kinase-like (PK-like)"/>
    <property type="match status" value="1"/>
</dbReference>
<feature type="compositionally biased region" description="Basic and acidic residues" evidence="9">
    <location>
        <begin position="927"/>
        <end position="939"/>
    </location>
</feature>
<dbReference type="OrthoDB" id="2018507at2759"/>
<sequence>MDASQAFPYQQNKGTLVPGQSISVNKYTVQVERYLSQGGFAHVYLVRTAAPVYNTTHHVLKRIAVANEAMLTDVKKEVDIMRLLKGHPNIVHLIDAAWHRMANGLYEVFILMEFCPGGGIIDMMNRRLRERLTEAEILQIFVDVCEGVAYMHNSRPPLLHRDLKVENILQASPTSFKLCDFGSATTVATKPPSNMQEVRALEEDLNRHTTLQYRAPEMIDPHLRRPIDEKSDVWALGVLLYKLCYYTTPFEEHGPLAILNVQYRIPPYPVYSSQMNTLIASMLREHGTQRPSVFELLAQVHRLRGTKSQFQYNIPPPQPLAPRIQHQQKSPSPNPVQSTISYRQSSSMAVSVNSVNPSTAPSSLPRNAGVEARDKVLEAIAPMRRGRPTVSKESSPRSTSPAKTSEPAKETNRLDDEEKAWQAVTTKSTRSDKPQEDAWAVDHVTSKAGQRGFGDDFGEQPWKSNPNFTAIMKPTISPSPGSKVPLRPPFSHRTSDQPAKPASSTQAKDAFDGLGFSLKDAPAPTLAEARKLRTGLATSATQYSNGKFGSNSPGPKASSSPRPSYPSPSPSAPQSLGLIPPPLQPSTSGSSWSSQPPSRPSSSQPQSPDTLAAESKFPSLEELDASFAPRHDRQRGTNSAKLGSSASQLLTKPPVTTKPSSTGASNLPHPGPSRSDGLRPQQASSTAMRSGANSSNIDSMKATKTPSAHSISRGHSIRKHRSSLNMKAPPNRDEELLYSPDTPTTLSQTLSQTPPTEVTPRLPPRPSQRDWLTGDDLSEISPAPRLRPVETSQPILRDSPSKRASYIQKSHIPIQEAIAVTPESLPQPHREPESPARRAHRVFPDLDTTAEPTRVEHLTENWSPVNTSAPPTSDTASSADEDGPEDVDRTVPASSDTKKRRKGRQSSVHDLVDLWGKGGAGGAGRVSPDKKRDTQKEMARSTVTPLPKLDNLAKRRSLATPVIPTNAWRRSISPKPVPSPSSGRPPGTPSSAKSNVTSPTSSNSSRSRPQSMFLFPSKSTGTPAPLPVGLTLPENPQPRTARRTSISDMVQRYEAIDAVARTGIVAPNPIPYNTPRSVSQKAPTSLPEKTSPPPQASAPVKQDGQIIGEENGHSTPAKSRFITTGIPRPSHNRFPTSSASSDEPSEMVTPRARRISTKKPDSQIAFPTRKPTIPLPDEPAQSGDTRSPSPERPYQGVGKLIDQWQRKTAESEATRTPAPKRGGLVSKRATLVNGGN</sequence>
<feature type="compositionally biased region" description="Polar residues" evidence="9">
    <location>
        <begin position="1133"/>
        <end position="1142"/>
    </location>
</feature>
<feature type="compositionally biased region" description="Polar residues" evidence="9">
    <location>
        <begin position="391"/>
        <end position="403"/>
    </location>
</feature>
<feature type="compositionally biased region" description="Basic and acidic residues" evidence="9">
    <location>
        <begin position="406"/>
        <end position="420"/>
    </location>
</feature>
<feature type="compositionally biased region" description="Low complexity" evidence="9">
    <location>
        <begin position="651"/>
        <end position="662"/>
    </location>
</feature>
<dbReference type="InterPro" id="IPR000719">
    <property type="entry name" value="Prot_kinase_dom"/>
</dbReference>
<evidence type="ECO:0000256" key="1">
    <source>
        <dbReference type="ARBA" id="ARBA00012513"/>
    </source>
</evidence>
<feature type="region of interest" description="Disordered" evidence="9">
    <location>
        <begin position="1064"/>
        <end position="1236"/>
    </location>
</feature>
<dbReference type="PANTHER" id="PTHR22967:SF57">
    <property type="entry name" value="AUXILIN, ISOFORM A-RELATED"/>
    <property type="match status" value="1"/>
</dbReference>
<dbReference type="GO" id="GO:0005524">
    <property type="term" value="F:ATP binding"/>
    <property type="evidence" value="ECO:0007669"/>
    <property type="project" value="UniProtKB-KW"/>
</dbReference>
<comment type="catalytic activity">
    <reaction evidence="7">
        <text>L-threonyl-[protein] + ATP = O-phospho-L-threonyl-[protein] + ADP + H(+)</text>
        <dbReference type="Rhea" id="RHEA:46608"/>
        <dbReference type="Rhea" id="RHEA-COMP:11060"/>
        <dbReference type="Rhea" id="RHEA-COMP:11605"/>
        <dbReference type="ChEBI" id="CHEBI:15378"/>
        <dbReference type="ChEBI" id="CHEBI:30013"/>
        <dbReference type="ChEBI" id="CHEBI:30616"/>
        <dbReference type="ChEBI" id="CHEBI:61977"/>
        <dbReference type="ChEBI" id="CHEBI:456216"/>
        <dbReference type="EC" id="2.7.11.1"/>
    </reaction>
</comment>
<feature type="compositionally biased region" description="Polar residues" evidence="9">
    <location>
        <begin position="681"/>
        <end position="710"/>
    </location>
</feature>
<evidence type="ECO:0000259" key="10">
    <source>
        <dbReference type="PROSITE" id="PS50011"/>
    </source>
</evidence>
<evidence type="ECO:0000256" key="9">
    <source>
        <dbReference type="SAM" id="MobiDB-lite"/>
    </source>
</evidence>
<feature type="compositionally biased region" description="Polar residues" evidence="9">
    <location>
        <begin position="1074"/>
        <end position="1083"/>
    </location>
</feature>
<evidence type="ECO:0000256" key="4">
    <source>
        <dbReference type="ARBA" id="ARBA00022741"/>
    </source>
</evidence>
<dbReference type="SMART" id="SM00220">
    <property type="entry name" value="S_TKc"/>
    <property type="match status" value="1"/>
</dbReference>
<feature type="compositionally biased region" description="Low complexity" evidence="9">
    <location>
        <begin position="742"/>
        <end position="756"/>
    </location>
</feature>
<keyword evidence="2" id="KW-0723">Serine/threonine-protein kinase</keyword>
<proteinExistence type="predicted"/>
<feature type="compositionally biased region" description="Low complexity" evidence="9">
    <location>
        <begin position="345"/>
        <end position="358"/>
    </location>
</feature>
<name>A0A9P5UD90_9AGAR</name>
<dbReference type="PROSITE" id="PS50011">
    <property type="entry name" value="PROTEIN_KINASE_DOM"/>
    <property type="match status" value="1"/>
</dbReference>
<dbReference type="Pfam" id="PF00069">
    <property type="entry name" value="Pkinase"/>
    <property type="match status" value="1"/>
</dbReference>
<keyword evidence="4" id="KW-0547">Nucleotide-binding</keyword>
<evidence type="ECO:0000256" key="7">
    <source>
        <dbReference type="ARBA" id="ARBA00047899"/>
    </source>
</evidence>
<feature type="compositionally biased region" description="Low complexity" evidence="9">
    <location>
        <begin position="980"/>
        <end position="1011"/>
    </location>
</feature>
<dbReference type="EC" id="2.7.11.1" evidence="1"/>
<evidence type="ECO:0000256" key="8">
    <source>
        <dbReference type="ARBA" id="ARBA00048679"/>
    </source>
</evidence>
<keyword evidence="5" id="KW-0418">Kinase</keyword>
<comment type="catalytic activity">
    <reaction evidence="8">
        <text>L-seryl-[protein] + ATP = O-phospho-L-seryl-[protein] + ADP + H(+)</text>
        <dbReference type="Rhea" id="RHEA:17989"/>
        <dbReference type="Rhea" id="RHEA-COMP:9863"/>
        <dbReference type="Rhea" id="RHEA-COMP:11604"/>
        <dbReference type="ChEBI" id="CHEBI:15378"/>
        <dbReference type="ChEBI" id="CHEBI:29999"/>
        <dbReference type="ChEBI" id="CHEBI:30616"/>
        <dbReference type="ChEBI" id="CHEBI:83421"/>
        <dbReference type="ChEBI" id="CHEBI:456216"/>
        <dbReference type="EC" id="2.7.11.1"/>
    </reaction>
</comment>
<gene>
    <name evidence="11" type="ORF">BDP27DRAFT_1287084</name>
</gene>
<dbReference type="GO" id="GO:0005737">
    <property type="term" value="C:cytoplasm"/>
    <property type="evidence" value="ECO:0007669"/>
    <property type="project" value="TreeGrafter"/>
</dbReference>
<feature type="compositionally biased region" description="Low complexity" evidence="9">
    <location>
        <begin position="585"/>
        <end position="608"/>
    </location>
</feature>
<dbReference type="AlphaFoldDB" id="A0A9P5UD90"/>
<accession>A0A9P5UD90</accession>
<protein>
    <recommendedName>
        <fullName evidence="1">non-specific serine/threonine protein kinase</fullName>
        <ecNumber evidence="1">2.7.11.1</ecNumber>
    </recommendedName>
</protein>
<feature type="compositionally biased region" description="Low complexity" evidence="9">
    <location>
        <begin position="867"/>
        <end position="878"/>
    </location>
</feature>
<feature type="region of interest" description="Disordered" evidence="9">
    <location>
        <begin position="309"/>
        <end position="1046"/>
    </location>
</feature>
<dbReference type="EMBL" id="JADNRY010000011">
    <property type="protein sequence ID" value="KAF9074929.1"/>
    <property type="molecule type" value="Genomic_DNA"/>
</dbReference>
<dbReference type="GO" id="GO:0007015">
    <property type="term" value="P:actin filament organization"/>
    <property type="evidence" value="ECO:0007669"/>
    <property type="project" value="TreeGrafter"/>
</dbReference>
<dbReference type="InterPro" id="IPR011009">
    <property type="entry name" value="Kinase-like_dom_sf"/>
</dbReference>
<dbReference type="GO" id="GO:0000147">
    <property type="term" value="P:actin cortical patch assembly"/>
    <property type="evidence" value="ECO:0007669"/>
    <property type="project" value="TreeGrafter"/>
</dbReference>
<organism evidence="11 12">
    <name type="scientific">Rhodocollybia butyracea</name>
    <dbReference type="NCBI Taxonomy" id="206335"/>
    <lineage>
        <taxon>Eukaryota</taxon>
        <taxon>Fungi</taxon>
        <taxon>Dikarya</taxon>
        <taxon>Basidiomycota</taxon>
        <taxon>Agaricomycotina</taxon>
        <taxon>Agaricomycetes</taxon>
        <taxon>Agaricomycetidae</taxon>
        <taxon>Agaricales</taxon>
        <taxon>Marasmiineae</taxon>
        <taxon>Omphalotaceae</taxon>
        <taxon>Rhodocollybia</taxon>
    </lineage>
</organism>
<evidence type="ECO:0000256" key="6">
    <source>
        <dbReference type="ARBA" id="ARBA00022840"/>
    </source>
</evidence>
<reference evidence="11" key="1">
    <citation type="submission" date="2020-11" db="EMBL/GenBank/DDBJ databases">
        <authorList>
            <consortium name="DOE Joint Genome Institute"/>
            <person name="Ahrendt S."/>
            <person name="Riley R."/>
            <person name="Andreopoulos W."/>
            <person name="Labutti K."/>
            <person name="Pangilinan J."/>
            <person name="Ruiz-Duenas F.J."/>
            <person name="Barrasa J.M."/>
            <person name="Sanchez-Garcia M."/>
            <person name="Camarero S."/>
            <person name="Miyauchi S."/>
            <person name="Serrano A."/>
            <person name="Linde D."/>
            <person name="Babiker R."/>
            <person name="Drula E."/>
            <person name="Ayuso-Fernandez I."/>
            <person name="Pacheco R."/>
            <person name="Padilla G."/>
            <person name="Ferreira P."/>
            <person name="Barriuso J."/>
            <person name="Kellner H."/>
            <person name="Castanera R."/>
            <person name="Alfaro M."/>
            <person name="Ramirez L."/>
            <person name="Pisabarro A.G."/>
            <person name="Kuo A."/>
            <person name="Tritt A."/>
            <person name="Lipzen A."/>
            <person name="He G."/>
            <person name="Yan M."/>
            <person name="Ng V."/>
            <person name="Cullen D."/>
            <person name="Martin F."/>
            <person name="Rosso M.-N."/>
            <person name="Henrissat B."/>
            <person name="Hibbett D."/>
            <person name="Martinez A.T."/>
            <person name="Grigoriev I.V."/>
        </authorList>
    </citation>
    <scope>NUCLEOTIDE SEQUENCE</scope>
    <source>
        <strain evidence="11">AH 40177</strain>
    </source>
</reference>
<evidence type="ECO:0000256" key="3">
    <source>
        <dbReference type="ARBA" id="ARBA00022679"/>
    </source>
</evidence>
<evidence type="ECO:0000256" key="5">
    <source>
        <dbReference type="ARBA" id="ARBA00022777"/>
    </source>
</evidence>
<dbReference type="GO" id="GO:0004674">
    <property type="term" value="F:protein serine/threonine kinase activity"/>
    <property type="evidence" value="ECO:0007669"/>
    <property type="project" value="UniProtKB-KW"/>
</dbReference>
<dbReference type="Gene3D" id="1.10.510.10">
    <property type="entry name" value="Transferase(Phosphotransferase) domain 1"/>
    <property type="match status" value="1"/>
</dbReference>
<feature type="compositionally biased region" description="Basic and acidic residues" evidence="9">
    <location>
        <begin position="1204"/>
        <end position="1213"/>
    </location>
</feature>
<feature type="compositionally biased region" description="Polar residues" evidence="9">
    <location>
        <begin position="636"/>
        <end position="650"/>
    </location>
</feature>
<comment type="caution">
    <text evidence="11">The sequence shown here is derived from an EMBL/GenBank/DDBJ whole genome shotgun (WGS) entry which is preliminary data.</text>
</comment>
<dbReference type="PANTHER" id="PTHR22967">
    <property type="entry name" value="SERINE/THREONINE PROTEIN KINASE"/>
    <property type="match status" value="1"/>
</dbReference>
<evidence type="ECO:0000256" key="2">
    <source>
        <dbReference type="ARBA" id="ARBA00022527"/>
    </source>
</evidence>
<keyword evidence="12" id="KW-1185">Reference proteome</keyword>
<feature type="compositionally biased region" description="Polar residues" evidence="9">
    <location>
        <begin position="536"/>
        <end position="553"/>
    </location>
</feature>
<feature type="domain" description="Protein kinase" evidence="10">
    <location>
        <begin position="29"/>
        <end position="304"/>
    </location>
</feature>
<dbReference type="Proteomes" id="UP000772434">
    <property type="component" value="Unassembled WGS sequence"/>
</dbReference>
<keyword evidence="6" id="KW-0067">ATP-binding</keyword>
<feature type="compositionally biased region" description="Polar residues" evidence="9">
    <location>
        <begin position="325"/>
        <end position="344"/>
    </location>
</feature>
<evidence type="ECO:0000313" key="11">
    <source>
        <dbReference type="EMBL" id="KAF9074929.1"/>
    </source>
</evidence>
<evidence type="ECO:0000313" key="12">
    <source>
        <dbReference type="Proteomes" id="UP000772434"/>
    </source>
</evidence>